<protein>
    <submittedName>
        <fullName evidence="1">Uncharacterized protein</fullName>
    </submittedName>
</protein>
<sequence>MEEIKHGMVGVNGIRMHIAEKGEGPVVLFLHGFPELWYTWRRQIFFPNFFKSAMEPGKIEAQIAQVGTAKVLKNILANRKPGPSCFPEENAFGIDPENRVTLPSWCSEQDLSFYATKFNQRGFTGALNYYRAMNLTRIILFIEFLSVYTTPGIKEYVHNGGFKKDVPLLEEIVVIEDAGQFINQERAKEINAHIYDFIKKDPNLKPVETSRAMYGDNFYICKFQEPGVLEAGIAHIGSKLMIASSLTTRRPGPPTISEDAIAHLARETINLPSWLSEEEFNYYVTKFDQSGFTGGLNYYRAIDF</sequence>
<name>A0A2H5PQ09_CITUN</name>
<dbReference type="SUPFAM" id="SSF53474">
    <property type="entry name" value="alpha/beta-Hydrolases"/>
    <property type="match status" value="1"/>
</dbReference>
<dbReference type="Gene3D" id="3.40.50.1820">
    <property type="entry name" value="alpha/beta hydrolase"/>
    <property type="match status" value="3"/>
</dbReference>
<keyword evidence="2" id="KW-1185">Reference proteome</keyword>
<evidence type="ECO:0000313" key="1">
    <source>
        <dbReference type="EMBL" id="GAY54444.1"/>
    </source>
</evidence>
<dbReference type="PANTHER" id="PTHR43329">
    <property type="entry name" value="EPOXIDE HYDROLASE"/>
    <property type="match status" value="1"/>
</dbReference>
<comment type="caution">
    <text evidence="1">The sequence shown here is derived from an EMBL/GenBank/DDBJ whole genome shotgun (WGS) entry which is preliminary data.</text>
</comment>
<evidence type="ECO:0000313" key="2">
    <source>
        <dbReference type="Proteomes" id="UP000236630"/>
    </source>
</evidence>
<dbReference type="Proteomes" id="UP000236630">
    <property type="component" value="Unassembled WGS sequence"/>
</dbReference>
<dbReference type="AlphaFoldDB" id="A0A2H5PQ09"/>
<dbReference type="STRING" id="55188.A0A2H5PQ09"/>
<dbReference type="EMBL" id="BDQV01000104">
    <property type="protein sequence ID" value="GAY54444.1"/>
    <property type="molecule type" value="Genomic_DNA"/>
</dbReference>
<accession>A0A2H5PQ09</accession>
<proteinExistence type="predicted"/>
<gene>
    <name evidence="1" type="ORF">CUMW_156730</name>
</gene>
<organism evidence="1 2">
    <name type="scientific">Citrus unshiu</name>
    <name type="common">Satsuma mandarin</name>
    <name type="synonym">Citrus nobilis var. unshiu</name>
    <dbReference type="NCBI Taxonomy" id="55188"/>
    <lineage>
        <taxon>Eukaryota</taxon>
        <taxon>Viridiplantae</taxon>
        <taxon>Streptophyta</taxon>
        <taxon>Embryophyta</taxon>
        <taxon>Tracheophyta</taxon>
        <taxon>Spermatophyta</taxon>
        <taxon>Magnoliopsida</taxon>
        <taxon>eudicotyledons</taxon>
        <taxon>Gunneridae</taxon>
        <taxon>Pentapetalae</taxon>
        <taxon>rosids</taxon>
        <taxon>malvids</taxon>
        <taxon>Sapindales</taxon>
        <taxon>Rutaceae</taxon>
        <taxon>Aurantioideae</taxon>
        <taxon>Citrus</taxon>
    </lineage>
</organism>
<dbReference type="InterPro" id="IPR029058">
    <property type="entry name" value="AB_hydrolase_fold"/>
</dbReference>
<reference evidence="1 2" key="1">
    <citation type="journal article" date="2017" name="Front. Genet.">
        <title>Draft sequencing of the heterozygous diploid genome of Satsuma (Citrus unshiu Marc.) using a hybrid assembly approach.</title>
        <authorList>
            <person name="Shimizu T."/>
            <person name="Tanizawa Y."/>
            <person name="Mochizuki T."/>
            <person name="Nagasaki H."/>
            <person name="Yoshioka T."/>
            <person name="Toyoda A."/>
            <person name="Fujiyama A."/>
            <person name="Kaminuma E."/>
            <person name="Nakamura Y."/>
        </authorList>
    </citation>
    <scope>NUCLEOTIDE SEQUENCE [LARGE SCALE GENOMIC DNA]</scope>
    <source>
        <strain evidence="2">cv. Miyagawa wase</strain>
    </source>
</reference>